<evidence type="ECO:0000313" key="4">
    <source>
        <dbReference type="EMBL" id="KAI5070934.1"/>
    </source>
</evidence>
<dbReference type="Pfam" id="PF13359">
    <property type="entry name" value="DDE_Tnp_4"/>
    <property type="match status" value="1"/>
</dbReference>
<dbReference type="InterPro" id="IPR027806">
    <property type="entry name" value="HARBI1_dom"/>
</dbReference>
<dbReference type="Proteomes" id="UP000886520">
    <property type="component" value="Chromosome 13"/>
</dbReference>
<sequence>MSSSAIFHEHLEALAGIREWWVFPHQHAFWSQVQRQVWLREDDYTDDLFMKRYRMPQPVFQILLQAIVPFLSSTDRDNFVCPPIDPEQALSFTFLRLAHNDSTTHISDTFGVGGESIVRKYCNIVVEILATRLRPQYVVVPFGERLDHIIADFLAITMLPNVCGAIDGTHIRLARRPRWHNTQAQYWCRHHFHSILLQVVCDARKKLWDVRVSVPGGTNDAAH</sequence>
<protein>
    <recommendedName>
        <fullName evidence="3">DDE Tnp4 domain-containing protein</fullName>
    </recommendedName>
</protein>
<keyword evidence="5" id="KW-1185">Reference proteome</keyword>
<gene>
    <name evidence="4" type="ORF">GOP47_0013185</name>
</gene>
<comment type="cofactor">
    <cofactor evidence="1">
        <name>a divalent metal cation</name>
        <dbReference type="ChEBI" id="CHEBI:60240"/>
    </cofactor>
</comment>
<evidence type="ECO:0000256" key="2">
    <source>
        <dbReference type="ARBA" id="ARBA00022723"/>
    </source>
</evidence>
<feature type="domain" description="DDE Tnp4" evidence="3">
    <location>
        <begin position="166"/>
        <end position="220"/>
    </location>
</feature>
<evidence type="ECO:0000256" key="1">
    <source>
        <dbReference type="ARBA" id="ARBA00001968"/>
    </source>
</evidence>
<name>A0A9D4UNM0_ADICA</name>
<accession>A0A9D4UNM0</accession>
<reference evidence="4" key="1">
    <citation type="submission" date="2021-01" db="EMBL/GenBank/DDBJ databases">
        <title>Adiantum capillus-veneris genome.</title>
        <authorList>
            <person name="Fang Y."/>
            <person name="Liao Q."/>
        </authorList>
    </citation>
    <scope>NUCLEOTIDE SEQUENCE</scope>
    <source>
        <strain evidence="4">H3</strain>
        <tissue evidence="4">Leaf</tissue>
    </source>
</reference>
<dbReference type="EMBL" id="JABFUD020000013">
    <property type="protein sequence ID" value="KAI5070934.1"/>
    <property type="molecule type" value="Genomic_DNA"/>
</dbReference>
<dbReference type="OrthoDB" id="2014913at2759"/>
<organism evidence="4 5">
    <name type="scientific">Adiantum capillus-veneris</name>
    <name type="common">Maidenhair fern</name>
    <dbReference type="NCBI Taxonomy" id="13818"/>
    <lineage>
        <taxon>Eukaryota</taxon>
        <taxon>Viridiplantae</taxon>
        <taxon>Streptophyta</taxon>
        <taxon>Embryophyta</taxon>
        <taxon>Tracheophyta</taxon>
        <taxon>Polypodiopsida</taxon>
        <taxon>Polypodiidae</taxon>
        <taxon>Polypodiales</taxon>
        <taxon>Pteridineae</taxon>
        <taxon>Pteridaceae</taxon>
        <taxon>Vittarioideae</taxon>
        <taxon>Adiantum</taxon>
    </lineage>
</organism>
<comment type="caution">
    <text evidence="4">The sequence shown here is derived from an EMBL/GenBank/DDBJ whole genome shotgun (WGS) entry which is preliminary data.</text>
</comment>
<dbReference type="AlphaFoldDB" id="A0A9D4UNM0"/>
<evidence type="ECO:0000313" key="5">
    <source>
        <dbReference type="Proteomes" id="UP000886520"/>
    </source>
</evidence>
<keyword evidence="2" id="KW-0479">Metal-binding</keyword>
<proteinExistence type="predicted"/>
<dbReference type="GO" id="GO:0046872">
    <property type="term" value="F:metal ion binding"/>
    <property type="evidence" value="ECO:0007669"/>
    <property type="project" value="UniProtKB-KW"/>
</dbReference>
<evidence type="ECO:0000259" key="3">
    <source>
        <dbReference type="Pfam" id="PF13359"/>
    </source>
</evidence>